<comment type="caution">
    <text evidence="1">The sequence shown here is derived from an EMBL/GenBank/DDBJ whole genome shotgun (WGS) entry which is preliminary data.</text>
</comment>
<gene>
    <name evidence="1" type="ORF">GALL_465710</name>
</gene>
<protein>
    <submittedName>
        <fullName evidence="1">Uncharacterized protein</fullName>
    </submittedName>
</protein>
<organism evidence="1">
    <name type="scientific">mine drainage metagenome</name>
    <dbReference type="NCBI Taxonomy" id="410659"/>
    <lineage>
        <taxon>unclassified sequences</taxon>
        <taxon>metagenomes</taxon>
        <taxon>ecological metagenomes</taxon>
    </lineage>
</organism>
<dbReference type="AlphaFoldDB" id="A0A1J5PKY5"/>
<dbReference type="EMBL" id="MLJW01003551">
    <property type="protein sequence ID" value="OIQ71810.1"/>
    <property type="molecule type" value="Genomic_DNA"/>
</dbReference>
<sequence>MMQCERLSLNKVKDRLLHLIQTEGKDGQFPLGAGLKSMATELGISHEALYRCVAGMEDRCEIVRNDGYLTLLTFRNG</sequence>
<proteinExistence type="predicted"/>
<name>A0A1J5PKY5_9ZZZZ</name>
<reference evidence="1" key="1">
    <citation type="submission" date="2016-10" db="EMBL/GenBank/DDBJ databases">
        <title>Sequence of Gallionella enrichment culture.</title>
        <authorList>
            <person name="Poehlein A."/>
            <person name="Muehling M."/>
            <person name="Daniel R."/>
        </authorList>
    </citation>
    <scope>NUCLEOTIDE SEQUENCE</scope>
</reference>
<evidence type="ECO:0000313" key="1">
    <source>
        <dbReference type="EMBL" id="OIQ71810.1"/>
    </source>
</evidence>
<accession>A0A1J5PKY5</accession>